<dbReference type="SMART" id="SM00355">
    <property type="entry name" value="ZnF_C2H2"/>
    <property type="match status" value="4"/>
</dbReference>
<organism evidence="2 3">
    <name type="scientific">Takifugu bimaculatus</name>
    <dbReference type="NCBI Taxonomy" id="433685"/>
    <lineage>
        <taxon>Eukaryota</taxon>
        <taxon>Metazoa</taxon>
        <taxon>Chordata</taxon>
        <taxon>Craniata</taxon>
        <taxon>Vertebrata</taxon>
        <taxon>Euteleostomi</taxon>
        <taxon>Actinopterygii</taxon>
        <taxon>Neopterygii</taxon>
        <taxon>Teleostei</taxon>
        <taxon>Neoteleostei</taxon>
        <taxon>Acanthomorphata</taxon>
        <taxon>Eupercaria</taxon>
        <taxon>Tetraodontiformes</taxon>
        <taxon>Tetradontoidea</taxon>
        <taxon>Tetraodontidae</taxon>
        <taxon>Takifugu</taxon>
    </lineage>
</organism>
<dbReference type="EMBL" id="SWLE01000013">
    <property type="protein sequence ID" value="TNM92831.1"/>
    <property type="molecule type" value="Genomic_DNA"/>
</dbReference>
<protein>
    <recommendedName>
        <fullName evidence="1">C2H2-type domain-containing protein</fullName>
    </recommendedName>
</protein>
<sequence length="573" mass="64528">MHSCCTFSLMTVSKRTALCLSEAPSAAAPPPPRSEQLSVRPLMMENSSCLICNKKFPRIYSIKQHLLSRKHHVRKEEIFQKEILKPPGFFPYIIVFRVIRDKPFVGLSMLTFCISVDGNVSFYLCHCCGEKCPSNRIVTHVFSDSHYSNYLNYTDPDSLNFAWIPSMTEHRITLATSVRRKVFANGYGELQMLDLPGDLITVLETKMYSEVMQRVSENKELLMLMNVSMSKCVTLRTYLQDSQRKHPLLGLQHIIECVCTGEPWKAYYLCTLCKLSVPSRAIIRHVLSFDHIHSYFNVWHPSTLLPKQCYQEYSKTFSSRMLNYAKQTLEIHSTLNADMKQVIMEPDVFASVNFASYLEALTRVDSIRCEDKMSSLITVVKPGKRLEYQETSAAPETSAASAGSATPAAPLKPAVCPAPGDPAASEALKVPAAADAEPALPHNIRCQNCSMIFNTLQQYCKHLATFQHHKMLEKCFQKVHNAENGPKQKDWTDRIGLFPSLKAGLRTQWPLVGVPLIVICISTEAEVQPLYLCFACKDCFSENLLTQALQLYKASHTRSAIPEPVATSFCLGE</sequence>
<evidence type="ECO:0000313" key="3">
    <source>
        <dbReference type="Proteomes" id="UP000516260"/>
    </source>
</evidence>
<evidence type="ECO:0000259" key="1">
    <source>
        <dbReference type="PROSITE" id="PS00028"/>
    </source>
</evidence>
<reference evidence="2 3" key="1">
    <citation type="submission" date="2019-04" db="EMBL/GenBank/DDBJ databases">
        <title>The sequence and de novo assembly of Takifugu bimaculatus genome using PacBio and Hi-C technologies.</title>
        <authorList>
            <person name="Xu P."/>
            <person name="Liu B."/>
            <person name="Zhou Z."/>
        </authorList>
    </citation>
    <scope>NUCLEOTIDE SEQUENCE [LARGE SCALE GENOMIC DNA]</scope>
    <source>
        <strain evidence="2">TB-2018</strain>
        <tissue evidence="2">Muscle</tissue>
    </source>
</reference>
<proteinExistence type="predicted"/>
<dbReference type="AlphaFoldDB" id="A0A4Z2BKD5"/>
<keyword evidence="3" id="KW-1185">Reference proteome</keyword>
<dbReference type="InterPro" id="IPR013087">
    <property type="entry name" value="Znf_C2H2_type"/>
</dbReference>
<name>A0A4Z2BKD5_9TELE</name>
<feature type="domain" description="C2H2-type" evidence="1">
    <location>
        <begin position="49"/>
        <end position="71"/>
    </location>
</feature>
<accession>A0A4Z2BKD5</accession>
<dbReference type="Proteomes" id="UP000516260">
    <property type="component" value="Chromosome 20"/>
</dbReference>
<comment type="caution">
    <text evidence="2">The sequence shown here is derived from an EMBL/GenBank/DDBJ whole genome shotgun (WGS) entry which is preliminary data.</text>
</comment>
<dbReference type="PROSITE" id="PS00028">
    <property type="entry name" value="ZINC_FINGER_C2H2_1"/>
    <property type="match status" value="1"/>
</dbReference>
<evidence type="ECO:0000313" key="2">
    <source>
        <dbReference type="EMBL" id="TNM92831.1"/>
    </source>
</evidence>
<gene>
    <name evidence="2" type="ORF">fugu_018233</name>
</gene>